<dbReference type="Pfam" id="PF07690">
    <property type="entry name" value="MFS_1"/>
    <property type="match status" value="1"/>
</dbReference>
<feature type="transmembrane region" description="Helical" evidence="1">
    <location>
        <begin position="141"/>
        <end position="161"/>
    </location>
</feature>
<gene>
    <name evidence="3" type="ORF">METZ01_LOCUS20932</name>
</gene>
<organism evidence="3">
    <name type="scientific">marine metagenome</name>
    <dbReference type="NCBI Taxonomy" id="408172"/>
    <lineage>
        <taxon>unclassified sequences</taxon>
        <taxon>metagenomes</taxon>
        <taxon>ecological metagenomes</taxon>
    </lineage>
</organism>
<dbReference type="InterPro" id="IPR036259">
    <property type="entry name" value="MFS_trans_sf"/>
</dbReference>
<name>A0A381PNN1_9ZZZZ</name>
<feature type="transmembrane region" description="Helical" evidence="1">
    <location>
        <begin position="28"/>
        <end position="50"/>
    </location>
</feature>
<feature type="transmembrane region" description="Helical" evidence="1">
    <location>
        <begin position="167"/>
        <end position="185"/>
    </location>
</feature>
<feature type="transmembrane region" description="Helical" evidence="1">
    <location>
        <begin position="97"/>
        <end position="120"/>
    </location>
</feature>
<dbReference type="GO" id="GO:0022857">
    <property type="term" value="F:transmembrane transporter activity"/>
    <property type="evidence" value="ECO:0007669"/>
    <property type="project" value="InterPro"/>
</dbReference>
<keyword evidence="1" id="KW-0812">Transmembrane</keyword>
<evidence type="ECO:0000256" key="1">
    <source>
        <dbReference type="SAM" id="Phobius"/>
    </source>
</evidence>
<dbReference type="PANTHER" id="PTHR23518">
    <property type="entry name" value="C-METHYLTRANSFERASE"/>
    <property type="match status" value="1"/>
</dbReference>
<keyword evidence="1" id="KW-0472">Membrane</keyword>
<dbReference type="PROSITE" id="PS50850">
    <property type="entry name" value="MFS"/>
    <property type="match status" value="1"/>
</dbReference>
<dbReference type="Gene3D" id="1.20.1250.20">
    <property type="entry name" value="MFS general substrate transporter like domains"/>
    <property type="match status" value="2"/>
</dbReference>
<proteinExistence type="predicted"/>
<reference evidence="3" key="1">
    <citation type="submission" date="2018-05" db="EMBL/GenBank/DDBJ databases">
        <authorList>
            <person name="Lanie J.A."/>
            <person name="Ng W.-L."/>
            <person name="Kazmierczak K.M."/>
            <person name="Andrzejewski T.M."/>
            <person name="Davidsen T.M."/>
            <person name="Wayne K.J."/>
            <person name="Tettelin H."/>
            <person name="Glass J.I."/>
            <person name="Rusch D."/>
            <person name="Podicherti R."/>
            <person name="Tsui H.-C.T."/>
            <person name="Winkler M.E."/>
        </authorList>
    </citation>
    <scope>NUCLEOTIDE SEQUENCE</scope>
</reference>
<feature type="transmembrane region" description="Helical" evidence="1">
    <location>
        <begin position="71"/>
        <end position="91"/>
    </location>
</feature>
<feature type="transmembrane region" description="Helical" evidence="1">
    <location>
        <begin position="275"/>
        <end position="298"/>
    </location>
</feature>
<sequence>MLGIPGLLKISTADFIVRTAYQMGKTPLLPLFAASLGANATILGLIVSVSTLTGMLLKPIFGFLSDRWGRWIWLLTGTLLFAGIPFLYPWVTTPEELLILRLIHGLATAIYGPVTIAWVIEQGHQQGNFARNRAERLGWFGMARSGGYLLGPTIAAALLLVFEPSTVFTLIGLLSSTALLPVLLLKKTAPAKIPCFTLGQQTKSAFQAGIKTPELWLAGSLECVIYLGIYATKTFLPLYALESGISILWVGLFFSAQELIHLIGRPFGGRLSDRLGYLPVAASGMLLAAISLGLLPLANNPLSLLILAIGFGLSQALIFPSTLALYAEKMDTRHTGTGVGMIGALKNSAKVAGPILGGLLIHWQSYAWMFWSMSALLALWSLALLLNVRSEKTINPQREYGRAFPVNT</sequence>
<feature type="transmembrane region" description="Helical" evidence="1">
    <location>
        <begin position="244"/>
        <end position="263"/>
    </location>
</feature>
<dbReference type="SUPFAM" id="SSF103473">
    <property type="entry name" value="MFS general substrate transporter"/>
    <property type="match status" value="1"/>
</dbReference>
<feature type="transmembrane region" description="Helical" evidence="1">
    <location>
        <begin position="304"/>
        <end position="327"/>
    </location>
</feature>
<dbReference type="AlphaFoldDB" id="A0A381PNN1"/>
<evidence type="ECO:0000259" key="2">
    <source>
        <dbReference type="PROSITE" id="PS50850"/>
    </source>
</evidence>
<protein>
    <recommendedName>
        <fullName evidence="2">Major facilitator superfamily (MFS) profile domain-containing protein</fullName>
    </recommendedName>
</protein>
<accession>A0A381PNN1</accession>
<dbReference type="PANTHER" id="PTHR23518:SF2">
    <property type="entry name" value="MAJOR FACILITATOR SUPERFAMILY TRANSPORTER"/>
    <property type="match status" value="1"/>
</dbReference>
<feature type="domain" description="Major facilitator superfamily (MFS) profile" evidence="2">
    <location>
        <begin position="1"/>
        <end position="392"/>
    </location>
</feature>
<keyword evidence="1" id="KW-1133">Transmembrane helix</keyword>
<dbReference type="EMBL" id="UINC01001029">
    <property type="protein sequence ID" value="SUZ68078.1"/>
    <property type="molecule type" value="Genomic_DNA"/>
</dbReference>
<dbReference type="InterPro" id="IPR020846">
    <property type="entry name" value="MFS_dom"/>
</dbReference>
<feature type="transmembrane region" description="Helical" evidence="1">
    <location>
        <begin position="368"/>
        <end position="388"/>
    </location>
</feature>
<dbReference type="CDD" id="cd17325">
    <property type="entry name" value="MFS_MdtG_SLC18_like"/>
    <property type="match status" value="1"/>
</dbReference>
<evidence type="ECO:0000313" key="3">
    <source>
        <dbReference type="EMBL" id="SUZ68078.1"/>
    </source>
</evidence>
<dbReference type="InterPro" id="IPR011701">
    <property type="entry name" value="MFS"/>
</dbReference>